<accession>A0ACC2ZPG3</accession>
<sequence>MNAPEEQRSASTVASEAPSVDVDIPTGGLGSLGEKEYDLFSDTVSSSTRFARRGALLHDDVHVQRLYPPAPIEVHHSSPVPVPGVKRDSAICLLPLPITESSLDGSEVITPEEMNKSEFTVGSVPDPTPMITWAAHLPTREPHAKHHLGKLDLSTAAAEAPQALPTPMPGTILPLEDPFEDFPTVPNKPCATHASESSADPIHCSPKELSAQTSFNEKLQALKNPDAGHVDHNTGLWESNDPGATHQITSNTSNECGLASHTNQGRVCWFPPKVRDEDASVASFKQQLMEHTLYLQRQASMRVPRSGFPTEWRLYDKPESRDGLSPGATVWPDDLLDPAYAEWKFSNNASSVRDSHVEDSRPSGFAESWPDRESHDAKLRRRMAKIYKDLAEGRYDVNGRRIRKSRARATKKPKRRLKKGQCYYRRHAGSQELVPRLSESGEEFSGPEEDDEDLCSDQPQVDSPQRVVHGEKPEVTNAENGAELEEELDDMTTEEPVLLDEVPRFRAVNY</sequence>
<organism evidence="1 2">
    <name type="scientific">Coniosporium tulheliwenetii</name>
    <dbReference type="NCBI Taxonomy" id="3383036"/>
    <lineage>
        <taxon>Eukaryota</taxon>
        <taxon>Fungi</taxon>
        <taxon>Dikarya</taxon>
        <taxon>Ascomycota</taxon>
        <taxon>Pezizomycotina</taxon>
        <taxon>Dothideomycetes</taxon>
        <taxon>Dothideomycetes incertae sedis</taxon>
        <taxon>Coniosporium</taxon>
    </lineage>
</organism>
<keyword evidence="2" id="KW-1185">Reference proteome</keyword>
<dbReference type="EMBL" id="JAPDRP010000001">
    <property type="protein sequence ID" value="KAJ9649502.1"/>
    <property type="molecule type" value="Genomic_DNA"/>
</dbReference>
<comment type="caution">
    <text evidence="1">The sequence shown here is derived from an EMBL/GenBank/DDBJ whole genome shotgun (WGS) entry which is preliminary data.</text>
</comment>
<gene>
    <name evidence="1" type="ORF">H2199_000277</name>
</gene>
<proteinExistence type="predicted"/>
<reference evidence="1" key="1">
    <citation type="submission" date="2022-10" db="EMBL/GenBank/DDBJ databases">
        <title>Culturing micro-colonial fungi from biological soil crusts in the Mojave desert and describing Neophaeococcomyces mojavensis, and introducing the new genera and species Taxawa tesnikishii.</title>
        <authorList>
            <person name="Kurbessoian T."/>
            <person name="Stajich J.E."/>
        </authorList>
    </citation>
    <scope>NUCLEOTIDE SEQUENCE</scope>
    <source>
        <strain evidence="1">JES_115</strain>
    </source>
</reference>
<name>A0ACC2ZPG3_9PEZI</name>
<protein>
    <submittedName>
        <fullName evidence="1">Uncharacterized protein</fullName>
    </submittedName>
</protein>
<evidence type="ECO:0000313" key="1">
    <source>
        <dbReference type="EMBL" id="KAJ9649502.1"/>
    </source>
</evidence>
<dbReference type="Proteomes" id="UP001172680">
    <property type="component" value="Unassembled WGS sequence"/>
</dbReference>
<evidence type="ECO:0000313" key="2">
    <source>
        <dbReference type="Proteomes" id="UP001172680"/>
    </source>
</evidence>